<keyword evidence="3" id="KW-1185">Reference proteome</keyword>
<organism evidence="2 3">
    <name type="scientific">Cymbomonas tetramitiformis</name>
    <dbReference type="NCBI Taxonomy" id="36881"/>
    <lineage>
        <taxon>Eukaryota</taxon>
        <taxon>Viridiplantae</taxon>
        <taxon>Chlorophyta</taxon>
        <taxon>Pyramimonadophyceae</taxon>
        <taxon>Pyramimonadales</taxon>
        <taxon>Pyramimonadaceae</taxon>
        <taxon>Cymbomonas</taxon>
    </lineage>
</organism>
<evidence type="ECO:0000256" key="1">
    <source>
        <dbReference type="SAM" id="MobiDB-lite"/>
    </source>
</evidence>
<name>A0AAE0BPZ6_9CHLO</name>
<reference evidence="2 3" key="1">
    <citation type="journal article" date="2015" name="Genome Biol. Evol.">
        <title>Comparative Genomics of a Bacterivorous Green Alga Reveals Evolutionary Causalities and Consequences of Phago-Mixotrophic Mode of Nutrition.</title>
        <authorList>
            <person name="Burns J.A."/>
            <person name="Paasch A."/>
            <person name="Narechania A."/>
            <person name="Kim E."/>
        </authorList>
    </citation>
    <scope>NUCLEOTIDE SEQUENCE [LARGE SCALE GENOMIC DNA]</scope>
    <source>
        <strain evidence="2 3">PLY_AMNH</strain>
    </source>
</reference>
<evidence type="ECO:0000313" key="2">
    <source>
        <dbReference type="EMBL" id="KAK3239749.1"/>
    </source>
</evidence>
<dbReference type="AlphaFoldDB" id="A0AAE0BPZ6"/>
<protein>
    <submittedName>
        <fullName evidence="2">Uncharacterized protein</fullName>
    </submittedName>
</protein>
<accession>A0AAE0BPZ6</accession>
<gene>
    <name evidence="2" type="ORF">CYMTET_50348</name>
</gene>
<dbReference type="Proteomes" id="UP001190700">
    <property type="component" value="Unassembled WGS sequence"/>
</dbReference>
<feature type="region of interest" description="Disordered" evidence="1">
    <location>
        <begin position="262"/>
        <end position="305"/>
    </location>
</feature>
<comment type="caution">
    <text evidence="2">The sequence shown here is derived from an EMBL/GenBank/DDBJ whole genome shotgun (WGS) entry which is preliminary data.</text>
</comment>
<sequence>MWVSWDTPDVRLVLESLRDLVVGKTVSKVEWESVRFEILACFVAIAEPLKTVPQEVLTATRELVMLELLEEGAGSGPFPLFAGASECPLRGTWTSARAVAKKRLKGTVTLTHAQLMELLDAAVAKAAAAAGGAPGAPAGGANASGAEGQFRKALVASQGKRDGWSVERNKQVRASVLAEGAELREAMLRFRSEHAWKRPGTALEAHDFPELTWSRPMLEDEGCDIDELPAGEEASLEDWCVLVNLLRERVAAMQEFVRGKEPGATFEDGMDDSFARKRHRSPSPPAAAKRPHVDPADPTGAGGARGWRSHLVGVASRQQQQWGCARPEARRAVVQAGARRGWEVKLERQHRLMVYIKDWFQYRAMEYGVVNLIKFYEFLILQMRRTPR</sequence>
<proteinExistence type="predicted"/>
<dbReference type="EMBL" id="LGRX02033835">
    <property type="protein sequence ID" value="KAK3239749.1"/>
    <property type="molecule type" value="Genomic_DNA"/>
</dbReference>
<evidence type="ECO:0000313" key="3">
    <source>
        <dbReference type="Proteomes" id="UP001190700"/>
    </source>
</evidence>